<protein>
    <submittedName>
        <fullName evidence="1">Uncharacterized protein</fullName>
    </submittedName>
</protein>
<dbReference type="AlphaFoldDB" id="A0A2P2P3F1"/>
<proteinExistence type="predicted"/>
<evidence type="ECO:0000313" key="1">
    <source>
        <dbReference type="EMBL" id="MBX49173.1"/>
    </source>
</evidence>
<reference evidence="1" key="1">
    <citation type="submission" date="2018-02" db="EMBL/GenBank/DDBJ databases">
        <title>Rhizophora mucronata_Transcriptome.</title>
        <authorList>
            <person name="Meera S.P."/>
            <person name="Sreeshan A."/>
            <person name="Augustine A."/>
        </authorList>
    </citation>
    <scope>NUCLEOTIDE SEQUENCE</scope>
    <source>
        <tissue evidence="1">Leaf</tissue>
    </source>
</reference>
<accession>A0A2P2P3F1</accession>
<organism evidence="1">
    <name type="scientific">Rhizophora mucronata</name>
    <name type="common">Asiatic mangrove</name>
    <dbReference type="NCBI Taxonomy" id="61149"/>
    <lineage>
        <taxon>Eukaryota</taxon>
        <taxon>Viridiplantae</taxon>
        <taxon>Streptophyta</taxon>
        <taxon>Embryophyta</taxon>
        <taxon>Tracheophyta</taxon>
        <taxon>Spermatophyta</taxon>
        <taxon>Magnoliopsida</taxon>
        <taxon>eudicotyledons</taxon>
        <taxon>Gunneridae</taxon>
        <taxon>Pentapetalae</taxon>
        <taxon>rosids</taxon>
        <taxon>fabids</taxon>
        <taxon>Malpighiales</taxon>
        <taxon>Rhizophoraceae</taxon>
        <taxon>Rhizophora</taxon>
    </lineage>
</organism>
<dbReference type="EMBL" id="GGEC01068689">
    <property type="protein sequence ID" value="MBX49173.1"/>
    <property type="molecule type" value="Transcribed_RNA"/>
</dbReference>
<sequence>MLLVAGLRVMLTEPKLEEARPVVWNRVAMRTPEGGIRWRSDQERYSRRTW</sequence>
<name>A0A2P2P3F1_RHIMU</name>